<accession>A0ABQ7GCH5</accession>
<proteinExistence type="predicted"/>
<evidence type="ECO:0000313" key="2">
    <source>
        <dbReference type="Proteomes" id="UP000815325"/>
    </source>
</evidence>
<dbReference type="Proteomes" id="UP000815325">
    <property type="component" value="Unassembled WGS sequence"/>
</dbReference>
<reference evidence="1" key="1">
    <citation type="submission" date="2017-08" db="EMBL/GenBank/DDBJ databases">
        <authorList>
            <person name="Polle J.E."/>
            <person name="Barry K."/>
            <person name="Cushman J."/>
            <person name="Schmutz J."/>
            <person name="Tran D."/>
            <person name="Hathwaick L.T."/>
            <person name="Yim W.C."/>
            <person name="Jenkins J."/>
            <person name="Mckie-Krisberg Z.M."/>
            <person name="Prochnik S."/>
            <person name="Lindquist E."/>
            <person name="Dockter R.B."/>
            <person name="Adam C."/>
            <person name="Molina H."/>
            <person name="Bunkerborg J."/>
            <person name="Jin E."/>
            <person name="Buchheim M."/>
            <person name="Magnuson J."/>
        </authorList>
    </citation>
    <scope>NUCLEOTIDE SEQUENCE</scope>
    <source>
        <strain evidence="1">CCAP 19/18</strain>
    </source>
</reference>
<comment type="caution">
    <text evidence="1">The sequence shown here is derived from an EMBL/GenBank/DDBJ whole genome shotgun (WGS) entry which is preliminary data.</text>
</comment>
<keyword evidence="2" id="KW-1185">Reference proteome</keyword>
<gene>
    <name evidence="1" type="ORF">DUNSADRAFT_11836</name>
</gene>
<evidence type="ECO:0000313" key="1">
    <source>
        <dbReference type="EMBL" id="KAF5832299.1"/>
    </source>
</evidence>
<name>A0ABQ7GCH5_DUNSA</name>
<protein>
    <submittedName>
        <fullName evidence="1">Uncharacterized protein</fullName>
    </submittedName>
</protein>
<dbReference type="EMBL" id="MU069883">
    <property type="protein sequence ID" value="KAF5832299.1"/>
    <property type="molecule type" value="Genomic_DNA"/>
</dbReference>
<organism evidence="1 2">
    <name type="scientific">Dunaliella salina</name>
    <name type="common">Green alga</name>
    <name type="synonym">Protococcus salinus</name>
    <dbReference type="NCBI Taxonomy" id="3046"/>
    <lineage>
        <taxon>Eukaryota</taxon>
        <taxon>Viridiplantae</taxon>
        <taxon>Chlorophyta</taxon>
        <taxon>core chlorophytes</taxon>
        <taxon>Chlorophyceae</taxon>
        <taxon>CS clade</taxon>
        <taxon>Chlamydomonadales</taxon>
        <taxon>Dunaliellaceae</taxon>
        <taxon>Dunaliella</taxon>
    </lineage>
</organism>
<sequence>MQVDETKAVQALGHKAALSHGSVEAALAVAQAQLAAGKLVAAADTLATATAGTEAAAAVAAWCEEARERAVADQALRMLRAHATALAASVV</sequence>